<feature type="signal peptide" evidence="1">
    <location>
        <begin position="1"/>
        <end position="22"/>
    </location>
</feature>
<evidence type="ECO:0000313" key="5">
    <source>
        <dbReference type="Proteomes" id="UP000325296"/>
    </source>
</evidence>
<evidence type="ECO:0000256" key="1">
    <source>
        <dbReference type="SAM" id="SignalP"/>
    </source>
</evidence>
<dbReference type="EMBL" id="LT629800">
    <property type="protein sequence ID" value="SDV08735.1"/>
    <property type="molecule type" value="Genomic_DNA"/>
</dbReference>
<evidence type="ECO:0000313" key="2">
    <source>
        <dbReference type="EMBL" id="KAA2232512.1"/>
    </source>
</evidence>
<feature type="chain" id="PRO_5022865847" description="PEP-CTERM sorting domain-containing protein" evidence="1">
    <location>
        <begin position="23"/>
        <end position="117"/>
    </location>
</feature>
<dbReference type="RefSeq" id="WP_090292502.1">
    <property type="nucleotide sequence ID" value="NZ_BMNU01000003.1"/>
</dbReference>
<evidence type="ECO:0000313" key="4">
    <source>
        <dbReference type="Proteomes" id="UP000199620"/>
    </source>
</evidence>
<dbReference type="Proteomes" id="UP000325296">
    <property type="component" value="Unassembled WGS sequence"/>
</dbReference>
<evidence type="ECO:0000313" key="3">
    <source>
        <dbReference type="EMBL" id="SDV08735.1"/>
    </source>
</evidence>
<dbReference type="EMBL" id="VUOL01000002">
    <property type="protein sequence ID" value="KAA2232512.1"/>
    <property type="molecule type" value="Genomic_DNA"/>
</dbReference>
<keyword evidence="1" id="KW-0732">Signal</keyword>
<proteinExistence type="predicted"/>
<dbReference type="Proteomes" id="UP000199620">
    <property type="component" value="Chromosome I"/>
</dbReference>
<name>A0A5B2V1P5_9PSED</name>
<protein>
    <recommendedName>
        <fullName evidence="6">PEP-CTERM sorting domain-containing protein</fullName>
    </recommendedName>
</protein>
<keyword evidence="4" id="KW-1185">Reference proteome</keyword>
<reference evidence="3 4" key="1">
    <citation type="submission" date="2016-10" db="EMBL/GenBank/DDBJ databases">
        <authorList>
            <person name="Varghese N."/>
            <person name="Submissions S."/>
        </authorList>
    </citation>
    <scope>NUCLEOTIDE SEQUENCE [LARGE SCALE GENOMIC DNA]</scope>
    <source>
        <strain evidence="3 4">BS2771</strain>
    </source>
</reference>
<sequence>MKVITRAFLALTAFSLAGIVQAGNASGQSYINYFVAGSTYNSGLPEYPSVPGQPGLKLTNFHSGITLAFNALKGYARPDSSGVYSLAYLPPPANASLAGIAKFANRDYDTAFGGVVK</sequence>
<organism evidence="2 5">
    <name type="scientific">Pseudomonas brenneri</name>
    <dbReference type="NCBI Taxonomy" id="129817"/>
    <lineage>
        <taxon>Bacteria</taxon>
        <taxon>Pseudomonadati</taxon>
        <taxon>Pseudomonadota</taxon>
        <taxon>Gammaproteobacteria</taxon>
        <taxon>Pseudomonadales</taxon>
        <taxon>Pseudomonadaceae</taxon>
        <taxon>Pseudomonas</taxon>
    </lineage>
</organism>
<evidence type="ECO:0008006" key="6">
    <source>
        <dbReference type="Google" id="ProtNLM"/>
    </source>
</evidence>
<dbReference type="AlphaFoldDB" id="A0A5B2V1P5"/>
<reference evidence="2 5" key="2">
    <citation type="submission" date="2019-09" db="EMBL/GenBank/DDBJ databases">
        <title>Draft genome sequence of Pseudomonas brenneri CCUG 51514(T).</title>
        <authorList>
            <person name="Tunovic T."/>
            <person name="Pineiro-Iglesias B."/>
            <person name="Unosson C."/>
            <person name="Inganas E."/>
            <person name="Ohlen M."/>
            <person name="Cardew S."/>
            <person name="Jensie-Markopoulos S."/>
            <person name="Salva-Serra F."/>
            <person name="Jaen-Luchoro D."/>
            <person name="Svensson-Stadler L."/>
            <person name="Chun J."/>
            <person name="Moore E."/>
        </authorList>
    </citation>
    <scope>NUCLEOTIDE SEQUENCE [LARGE SCALE GENOMIC DNA]</scope>
    <source>
        <strain evidence="2 5">CCUG 51514</strain>
    </source>
</reference>
<accession>A0A5B2V1P5</accession>
<gene>
    <name evidence="2" type="ORF">F1720_02895</name>
    <name evidence="3" type="ORF">SAMN04490181_4519</name>
</gene>